<dbReference type="PANTHER" id="PTHR35561:SF1">
    <property type="entry name" value="RNA 2',3'-CYCLIC PHOSPHODIESTERASE"/>
    <property type="match status" value="1"/>
</dbReference>
<name>A0A2U0SJF9_9SPHN</name>
<feature type="active site" description="Proton donor" evidence="2">
    <location>
        <position position="37"/>
    </location>
</feature>
<comment type="function">
    <text evidence="2">Hydrolyzes RNA 2',3'-cyclic phosphodiester to an RNA 2'-phosphomonoester.</text>
</comment>
<protein>
    <recommendedName>
        <fullName evidence="2">RNA 2',3'-cyclic phosphodiesterase</fullName>
        <shortName evidence="2">RNA 2',3'-CPDase</shortName>
        <ecNumber evidence="2">3.1.4.58</ecNumber>
    </recommendedName>
</protein>
<evidence type="ECO:0000313" key="4">
    <source>
        <dbReference type="Proteomes" id="UP000245890"/>
    </source>
</evidence>
<comment type="catalytic activity">
    <reaction evidence="2">
        <text>a 3'-end 2',3'-cyclophospho-ribonucleotide-RNA + H2O = a 3'-end 2'-phospho-ribonucleotide-RNA + H(+)</text>
        <dbReference type="Rhea" id="RHEA:11828"/>
        <dbReference type="Rhea" id="RHEA-COMP:10464"/>
        <dbReference type="Rhea" id="RHEA-COMP:17353"/>
        <dbReference type="ChEBI" id="CHEBI:15377"/>
        <dbReference type="ChEBI" id="CHEBI:15378"/>
        <dbReference type="ChEBI" id="CHEBI:83064"/>
        <dbReference type="ChEBI" id="CHEBI:173113"/>
        <dbReference type="EC" id="3.1.4.58"/>
    </reaction>
</comment>
<feature type="active site" description="Proton acceptor" evidence="2">
    <location>
        <position position="121"/>
    </location>
</feature>
<dbReference type="GO" id="GO:0008664">
    <property type="term" value="F:RNA 2',3'-cyclic 3'-phosphodiesterase activity"/>
    <property type="evidence" value="ECO:0007669"/>
    <property type="project" value="UniProtKB-EC"/>
</dbReference>
<dbReference type="OrthoDB" id="9793819at2"/>
<accession>A0A2U0SJF9</accession>
<dbReference type="NCBIfam" id="TIGR02258">
    <property type="entry name" value="2_5_ligase"/>
    <property type="match status" value="1"/>
</dbReference>
<sequence length="178" mass="19981">MHRLFVGFRPPPAIRAQLQALAGGVASARWQDDEQLHCTLRYIGEVERPRAEDIAVALGSLRFAPFELAVDGVGEFDSRGRPNALWAGLRPQDQVTQLHQKIDQALVRLGLEPERRAYRPHITLARMNVPAGTNARFLQDHAGLTSPPFRVDAFLLFESHLGREGARYAAIERYPLRP</sequence>
<evidence type="ECO:0000313" key="3">
    <source>
        <dbReference type="EMBL" id="PVX31463.1"/>
    </source>
</evidence>
<organism evidence="3 4">
    <name type="scientific">Sphingomonas pokkalii</name>
    <dbReference type="NCBI Taxonomy" id="2175090"/>
    <lineage>
        <taxon>Bacteria</taxon>
        <taxon>Pseudomonadati</taxon>
        <taxon>Pseudomonadota</taxon>
        <taxon>Alphaproteobacteria</taxon>
        <taxon>Sphingomonadales</taxon>
        <taxon>Sphingomonadaceae</taxon>
        <taxon>Sphingomonas</taxon>
    </lineage>
</organism>
<dbReference type="AlphaFoldDB" id="A0A2U0SJF9"/>
<dbReference type="InterPro" id="IPR009097">
    <property type="entry name" value="Cyclic_Pdiesterase"/>
</dbReference>
<dbReference type="EC" id="3.1.4.58" evidence="2"/>
<dbReference type="Proteomes" id="UP000245890">
    <property type="component" value="Unassembled WGS sequence"/>
</dbReference>
<dbReference type="Gene3D" id="3.90.1140.10">
    <property type="entry name" value="Cyclic phosphodiesterase"/>
    <property type="match status" value="1"/>
</dbReference>
<dbReference type="InterPro" id="IPR004175">
    <property type="entry name" value="RNA_CPDase"/>
</dbReference>
<dbReference type="SUPFAM" id="SSF55144">
    <property type="entry name" value="LigT-like"/>
    <property type="match status" value="1"/>
</dbReference>
<reference evidence="3 4" key="1">
    <citation type="submission" date="2018-05" db="EMBL/GenBank/DDBJ databases">
        <title>Description of Sphingomonas pokkalii sp nov, isolated from the rhizosphere of saline tolerant pokkali rice and its draft genome analysis.</title>
        <authorList>
            <person name="Menon R."/>
            <person name="Kumari S."/>
            <person name="Rameshkumar N."/>
        </authorList>
    </citation>
    <scope>NUCLEOTIDE SEQUENCE [LARGE SCALE GENOMIC DNA]</scope>
    <source>
        <strain evidence="3 4">L3B27</strain>
    </source>
</reference>
<gene>
    <name evidence="3" type="primary">thpR</name>
    <name evidence="3" type="ORF">DD559_10265</name>
</gene>
<dbReference type="PANTHER" id="PTHR35561">
    <property type="entry name" value="RNA 2',3'-CYCLIC PHOSPHODIESTERASE"/>
    <property type="match status" value="1"/>
</dbReference>
<dbReference type="HAMAP" id="MF_01940">
    <property type="entry name" value="RNA_CPDase"/>
    <property type="match status" value="1"/>
</dbReference>
<comment type="similarity">
    <text evidence="2">Belongs to the 2H phosphoesterase superfamily. ThpR family.</text>
</comment>
<dbReference type="Pfam" id="PF13563">
    <property type="entry name" value="2_5_RNA_ligase2"/>
    <property type="match status" value="1"/>
</dbReference>
<keyword evidence="1 2" id="KW-0378">Hydrolase</keyword>
<dbReference type="EMBL" id="QENQ01000001">
    <property type="protein sequence ID" value="PVX31463.1"/>
    <property type="molecule type" value="Genomic_DNA"/>
</dbReference>
<evidence type="ECO:0000256" key="2">
    <source>
        <dbReference type="HAMAP-Rule" id="MF_01940"/>
    </source>
</evidence>
<dbReference type="GO" id="GO:0004113">
    <property type="term" value="F:2',3'-cyclic-nucleotide 3'-phosphodiesterase activity"/>
    <property type="evidence" value="ECO:0007669"/>
    <property type="project" value="InterPro"/>
</dbReference>
<proteinExistence type="inferred from homology"/>
<feature type="short sequence motif" description="HXTX 2" evidence="2">
    <location>
        <begin position="121"/>
        <end position="124"/>
    </location>
</feature>
<feature type="short sequence motif" description="HXTX 1" evidence="2">
    <location>
        <begin position="37"/>
        <end position="40"/>
    </location>
</feature>
<comment type="caution">
    <text evidence="3">The sequence shown here is derived from an EMBL/GenBank/DDBJ whole genome shotgun (WGS) entry which is preliminary data.</text>
</comment>
<keyword evidence="4" id="KW-1185">Reference proteome</keyword>
<evidence type="ECO:0000256" key="1">
    <source>
        <dbReference type="ARBA" id="ARBA00022801"/>
    </source>
</evidence>